<evidence type="ECO:0000313" key="2">
    <source>
        <dbReference type="Proteomes" id="UP001234297"/>
    </source>
</evidence>
<dbReference type="Proteomes" id="UP001234297">
    <property type="component" value="Chromosome 7"/>
</dbReference>
<accession>A0ACC2LEF4</accession>
<gene>
    <name evidence="1" type="ORF">MRB53_024791</name>
</gene>
<organism evidence="1 2">
    <name type="scientific">Persea americana</name>
    <name type="common">Avocado</name>
    <dbReference type="NCBI Taxonomy" id="3435"/>
    <lineage>
        <taxon>Eukaryota</taxon>
        <taxon>Viridiplantae</taxon>
        <taxon>Streptophyta</taxon>
        <taxon>Embryophyta</taxon>
        <taxon>Tracheophyta</taxon>
        <taxon>Spermatophyta</taxon>
        <taxon>Magnoliopsida</taxon>
        <taxon>Magnoliidae</taxon>
        <taxon>Laurales</taxon>
        <taxon>Lauraceae</taxon>
        <taxon>Persea</taxon>
    </lineage>
</organism>
<keyword evidence="2" id="KW-1185">Reference proteome</keyword>
<reference evidence="1 2" key="1">
    <citation type="journal article" date="2022" name="Hortic Res">
        <title>A haplotype resolved chromosomal level avocado genome allows analysis of novel avocado genes.</title>
        <authorList>
            <person name="Nath O."/>
            <person name="Fletcher S.J."/>
            <person name="Hayward A."/>
            <person name="Shaw L.M."/>
            <person name="Masouleh A.K."/>
            <person name="Furtado A."/>
            <person name="Henry R.J."/>
            <person name="Mitter N."/>
        </authorList>
    </citation>
    <scope>NUCLEOTIDE SEQUENCE [LARGE SCALE GENOMIC DNA]</scope>
    <source>
        <strain evidence="2">cv. Hass</strain>
    </source>
</reference>
<dbReference type="EMBL" id="CM056815">
    <property type="protein sequence ID" value="KAJ8631468.1"/>
    <property type="molecule type" value="Genomic_DNA"/>
</dbReference>
<sequence>MRLFHPWRRIQLQLPNPSTLPCRYVSTGHPNLAVMKIRTAAMSDNAEVLVVIHESSRLAFCRIGDNIWTHINTRGAFDDVIYHKGQFYVVSIDGRVGVLYIDDINPNVEIISEKFIEQPVSTWCSSPHSPVVVAAATEHIDWLQKEILTRSSPLTIKELHVLLLCEELSIENCQQLVTDYSTTALLASEDSGKTSTSNKASGNNSAGIYNNRGKGRNGRNNFRGRGPYNPNPPLPIYSILRPHPNASQHTTSETTPTTSPLSITNLPVPSQNPEPVPSQDPEPVPSQDPDITLPTNNVGSPTTLPHFITNPTTATTSSPPISPAAPLLGSQLLLQGHPLLVLHSVVGLVGALPLPSPFMVRYVCSSPRETMKRK</sequence>
<evidence type="ECO:0000313" key="1">
    <source>
        <dbReference type="EMBL" id="KAJ8631468.1"/>
    </source>
</evidence>
<protein>
    <submittedName>
        <fullName evidence="1">Uncharacterized protein</fullName>
    </submittedName>
</protein>
<proteinExistence type="predicted"/>
<name>A0ACC2LEF4_PERAE</name>
<comment type="caution">
    <text evidence="1">The sequence shown here is derived from an EMBL/GenBank/DDBJ whole genome shotgun (WGS) entry which is preliminary data.</text>
</comment>